<feature type="domain" description="HTH gntR-type" evidence="6">
    <location>
        <begin position="433"/>
        <end position="501"/>
    </location>
</feature>
<evidence type="ECO:0000256" key="2">
    <source>
        <dbReference type="ARBA" id="ARBA00023015"/>
    </source>
</evidence>
<keyword evidence="3" id="KW-0238">DNA-binding</keyword>
<keyword evidence="9" id="KW-1185">Reference proteome</keyword>
<dbReference type="InterPro" id="IPR002104">
    <property type="entry name" value="Integrase_catalytic"/>
</dbReference>
<proteinExistence type="inferred from homology"/>
<comment type="caution">
    <text evidence="8">The sequence shown here is derived from an EMBL/GenBank/DDBJ whole genome shotgun (WGS) entry which is preliminary data.</text>
</comment>
<dbReference type="PROSITE" id="PS51898">
    <property type="entry name" value="TYR_RECOMBINASE"/>
    <property type="match status" value="1"/>
</dbReference>
<dbReference type="Pfam" id="PF00589">
    <property type="entry name" value="Phage_integrase"/>
    <property type="match status" value="1"/>
</dbReference>
<dbReference type="RefSeq" id="WP_132215462.1">
    <property type="nucleotide sequence ID" value="NZ_SLWN01000020.1"/>
</dbReference>
<evidence type="ECO:0000256" key="4">
    <source>
        <dbReference type="ARBA" id="ARBA00023163"/>
    </source>
</evidence>
<dbReference type="PROSITE" id="PS50949">
    <property type="entry name" value="HTH_GNTR"/>
    <property type="match status" value="1"/>
</dbReference>
<dbReference type="Proteomes" id="UP000294508">
    <property type="component" value="Unassembled WGS sequence"/>
</dbReference>
<dbReference type="SMART" id="SM00345">
    <property type="entry name" value="HTH_GNTR"/>
    <property type="match status" value="1"/>
</dbReference>
<evidence type="ECO:0000259" key="6">
    <source>
        <dbReference type="PROSITE" id="PS50949"/>
    </source>
</evidence>
<dbReference type="SUPFAM" id="SSF56349">
    <property type="entry name" value="DNA breaking-rejoining enzymes"/>
    <property type="match status" value="1"/>
</dbReference>
<keyword evidence="4" id="KW-0804">Transcription</keyword>
<dbReference type="OrthoDB" id="4326943at2"/>
<accession>A0A4R2GYW4</accession>
<feature type="domain" description="Tyr recombinase" evidence="7">
    <location>
        <begin position="208"/>
        <end position="408"/>
    </location>
</feature>
<dbReference type="InterPro" id="IPR036390">
    <property type="entry name" value="WH_DNA-bd_sf"/>
</dbReference>
<dbReference type="AlphaFoldDB" id="A0A4R2GYW4"/>
<dbReference type="Gene3D" id="1.10.443.10">
    <property type="entry name" value="Intergrase catalytic core"/>
    <property type="match status" value="1"/>
</dbReference>
<dbReference type="Pfam" id="PF00392">
    <property type="entry name" value="GntR"/>
    <property type="match status" value="1"/>
</dbReference>
<evidence type="ECO:0000259" key="7">
    <source>
        <dbReference type="PROSITE" id="PS51898"/>
    </source>
</evidence>
<dbReference type="InterPro" id="IPR000524">
    <property type="entry name" value="Tscrpt_reg_HTH_GntR"/>
</dbReference>
<dbReference type="SUPFAM" id="SSF46785">
    <property type="entry name" value="Winged helix' DNA-binding domain"/>
    <property type="match status" value="1"/>
</dbReference>
<dbReference type="CDD" id="cd01189">
    <property type="entry name" value="INT_ICEBs1_C_like"/>
    <property type="match status" value="1"/>
</dbReference>
<evidence type="ECO:0000256" key="1">
    <source>
        <dbReference type="ARBA" id="ARBA00008857"/>
    </source>
</evidence>
<evidence type="ECO:0000313" key="8">
    <source>
        <dbReference type="EMBL" id="TCO16631.1"/>
    </source>
</evidence>
<comment type="similarity">
    <text evidence="1">Belongs to the 'phage' integrase family.</text>
</comment>
<sequence>MAKANGRKKRDRGGIDVLPSGAVRVRVYAGIDPVSKRRHDLTQVIPAGPDAEKLAEEMRVRLLNQVYERRNPRTKATVNQLLDKYLSEADLEFNTLDVYKGYADKHIRPLLGGVKVGSLDAGIMDSLYAELRRCRDHCKNTKGQVDHRTTRKHECDARCRPHTCKPLAASTIRQIHFILYGALRRAVRWKWVTTNPIADAEPPAAPKGNPRPPTPEQAARIINEAFKDPDWGALIWLTMITGQRRGELCAIRWSHVDLDSGVLHLEKAIGQRSKKKWEKDTKAHQDRRITLDPETIELLREHKARARARAAALQLDLADDSFIFSLAPDGSTHLIPDSVTQRYGKLANRLGIKTTLHKLRHYSATELIAAGVDIRTVAGRLGHGGGGTTTLRAYTAWVSESDQRAAGSLASRMPIRPGAAPAPAITLTGLDPTSPYERIAVHLRTQIMEGILQPGLPIPPVKAIATEHGTSVSTAQRAVKLLDEWGLVEINSGRRTLVKYVALAASSTAARATNALNDQAQVSVGEERLLDLEVRQLGKPIAKFRANADPDSSKDLRQLLVGAIRRSGGDLADIGDYELAVSLAGSGDLRTTFVATR</sequence>
<dbReference type="InterPro" id="IPR013762">
    <property type="entry name" value="Integrase-like_cat_sf"/>
</dbReference>
<reference evidence="8 9" key="1">
    <citation type="journal article" date="2015" name="Stand. Genomic Sci.">
        <title>Genomic Encyclopedia of Bacterial and Archaeal Type Strains, Phase III: the genomes of soil and plant-associated and newly described type strains.</title>
        <authorList>
            <person name="Whitman W.B."/>
            <person name="Woyke T."/>
            <person name="Klenk H.P."/>
            <person name="Zhou Y."/>
            <person name="Lilburn T.G."/>
            <person name="Beck B.J."/>
            <person name="De Vos P."/>
            <person name="Vandamme P."/>
            <person name="Eisen J.A."/>
            <person name="Garrity G."/>
            <person name="Hugenholtz P."/>
            <person name="Kyrpides N.C."/>
        </authorList>
    </citation>
    <scope>NUCLEOTIDE SEQUENCE [LARGE SCALE GENOMIC DNA]</scope>
    <source>
        <strain evidence="8 9">VKM Ac-2572</strain>
    </source>
</reference>
<protein>
    <submittedName>
        <fullName evidence="8">Regulatory GntR family protein</fullName>
    </submittedName>
</protein>
<dbReference type="PANTHER" id="PTHR30349:SF41">
    <property type="entry name" value="INTEGRASE_RECOMBINASE PROTEIN MJ0367-RELATED"/>
    <property type="match status" value="1"/>
</dbReference>
<name>A0A4R2GYW4_9ACTN</name>
<dbReference type="PANTHER" id="PTHR30349">
    <property type="entry name" value="PHAGE INTEGRASE-RELATED"/>
    <property type="match status" value="1"/>
</dbReference>
<dbReference type="InterPro" id="IPR050090">
    <property type="entry name" value="Tyrosine_recombinase_XerCD"/>
</dbReference>
<dbReference type="EMBL" id="SLWN01000020">
    <property type="protein sequence ID" value="TCO16631.1"/>
    <property type="molecule type" value="Genomic_DNA"/>
</dbReference>
<evidence type="ECO:0000313" key="9">
    <source>
        <dbReference type="Proteomes" id="UP000294508"/>
    </source>
</evidence>
<dbReference type="GO" id="GO:0015074">
    <property type="term" value="P:DNA integration"/>
    <property type="evidence" value="ECO:0007669"/>
    <property type="project" value="InterPro"/>
</dbReference>
<dbReference type="InterPro" id="IPR011010">
    <property type="entry name" value="DNA_brk_join_enz"/>
</dbReference>
<keyword evidence="5" id="KW-0233">DNA recombination</keyword>
<dbReference type="Gene3D" id="1.10.10.10">
    <property type="entry name" value="Winged helix-like DNA-binding domain superfamily/Winged helix DNA-binding domain"/>
    <property type="match status" value="1"/>
</dbReference>
<evidence type="ECO:0000256" key="3">
    <source>
        <dbReference type="ARBA" id="ARBA00023125"/>
    </source>
</evidence>
<evidence type="ECO:0000256" key="5">
    <source>
        <dbReference type="ARBA" id="ARBA00023172"/>
    </source>
</evidence>
<dbReference type="GO" id="GO:0003677">
    <property type="term" value="F:DNA binding"/>
    <property type="evidence" value="ECO:0007669"/>
    <property type="project" value="UniProtKB-KW"/>
</dbReference>
<gene>
    <name evidence="8" type="ORF">EV652_120126</name>
</gene>
<organism evidence="8 9">
    <name type="scientific">Kribbella steppae</name>
    <dbReference type="NCBI Taxonomy" id="2512223"/>
    <lineage>
        <taxon>Bacteria</taxon>
        <taxon>Bacillati</taxon>
        <taxon>Actinomycetota</taxon>
        <taxon>Actinomycetes</taxon>
        <taxon>Propionibacteriales</taxon>
        <taxon>Kribbellaceae</taxon>
        <taxon>Kribbella</taxon>
    </lineage>
</organism>
<dbReference type="GO" id="GO:0006310">
    <property type="term" value="P:DNA recombination"/>
    <property type="evidence" value="ECO:0007669"/>
    <property type="project" value="UniProtKB-KW"/>
</dbReference>
<dbReference type="InterPro" id="IPR036388">
    <property type="entry name" value="WH-like_DNA-bd_sf"/>
</dbReference>
<keyword evidence="2" id="KW-0805">Transcription regulation</keyword>
<dbReference type="GO" id="GO:0003700">
    <property type="term" value="F:DNA-binding transcription factor activity"/>
    <property type="evidence" value="ECO:0007669"/>
    <property type="project" value="InterPro"/>
</dbReference>
<dbReference type="InterPro" id="IPR010998">
    <property type="entry name" value="Integrase_recombinase_N"/>
</dbReference>
<dbReference type="Gene3D" id="1.10.150.130">
    <property type="match status" value="1"/>
</dbReference>